<keyword evidence="2" id="KW-1185">Reference proteome</keyword>
<protein>
    <recommendedName>
        <fullName evidence="3">HTH luxR-type domain-containing protein</fullName>
    </recommendedName>
</protein>
<evidence type="ECO:0000313" key="2">
    <source>
        <dbReference type="Proteomes" id="UP000076167"/>
    </source>
</evidence>
<accession>A0ABR5Y448</accession>
<name>A0ABR5Y448_9PROT</name>
<gene>
    <name evidence="1" type="ORF">AUP40_14065</name>
</gene>
<dbReference type="Proteomes" id="UP000076167">
    <property type="component" value="Unassembled WGS sequence"/>
</dbReference>
<evidence type="ECO:0000313" key="1">
    <source>
        <dbReference type="EMBL" id="KZD05145.1"/>
    </source>
</evidence>
<reference evidence="1 2" key="1">
    <citation type="submission" date="2015-12" db="EMBL/GenBank/DDBJ databases">
        <title>Genome sequence of Thalassospira xiamenensis MCCC 1A03005.</title>
        <authorList>
            <person name="Lu L."/>
            <person name="Lai Q."/>
            <person name="Shao Z."/>
            <person name="Qian P."/>
        </authorList>
    </citation>
    <scope>NUCLEOTIDE SEQUENCE [LARGE SCALE GENOMIC DNA]</scope>
    <source>
        <strain evidence="1 2">MCCC 1A03005</strain>
    </source>
</reference>
<dbReference type="InterPro" id="IPR036388">
    <property type="entry name" value="WH-like_DNA-bd_sf"/>
</dbReference>
<comment type="caution">
    <text evidence="1">The sequence shown here is derived from an EMBL/GenBank/DDBJ whole genome shotgun (WGS) entry which is preliminary data.</text>
</comment>
<proteinExistence type="predicted"/>
<dbReference type="Gene3D" id="1.10.10.10">
    <property type="entry name" value="Winged helix-like DNA-binding domain superfamily/Winged helix DNA-binding domain"/>
    <property type="match status" value="1"/>
</dbReference>
<dbReference type="EMBL" id="LPXL01000015">
    <property type="protein sequence ID" value="KZD05145.1"/>
    <property type="molecule type" value="Genomic_DNA"/>
</dbReference>
<organism evidence="1 2">
    <name type="scientific">Thalassospira xiamenensis</name>
    <dbReference type="NCBI Taxonomy" id="220697"/>
    <lineage>
        <taxon>Bacteria</taxon>
        <taxon>Pseudomonadati</taxon>
        <taxon>Pseudomonadota</taxon>
        <taxon>Alphaproteobacteria</taxon>
        <taxon>Rhodospirillales</taxon>
        <taxon>Thalassospiraceae</taxon>
        <taxon>Thalassospira</taxon>
    </lineage>
</organism>
<evidence type="ECO:0008006" key="3">
    <source>
        <dbReference type="Google" id="ProtNLM"/>
    </source>
</evidence>
<sequence>MLNPSAKGFTLPLDRVKHMDTILLEQLDPKSLLSLARAYEEFAKKARSRAAEIEMREQSLIDINHRLKSLHGIGPDMADLLNQYEYKYVQKKLAHHYKTPPETIDYYWKKYLRRRDAAAIDRRKRLVASLARRGLTNREIAQRTGLHEVSVCRILKPILRP</sequence>